<dbReference type="GO" id="GO:0000976">
    <property type="term" value="F:transcription cis-regulatory region binding"/>
    <property type="evidence" value="ECO:0007669"/>
    <property type="project" value="TreeGrafter"/>
</dbReference>
<dbReference type="InterPro" id="IPR018060">
    <property type="entry name" value="HTH_AraC"/>
</dbReference>
<dbReference type="EMBL" id="CP059894">
    <property type="protein sequence ID" value="QNJ91677.1"/>
    <property type="molecule type" value="Genomic_DNA"/>
</dbReference>
<dbReference type="InterPro" id="IPR009057">
    <property type="entry name" value="Homeodomain-like_sf"/>
</dbReference>
<keyword evidence="2" id="KW-0238">DNA-binding</keyword>
<organism evidence="5 6">
    <name type="scientific">Mycolicibacterium fluoranthenivorans</name>
    <dbReference type="NCBI Taxonomy" id="258505"/>
    <lineage>
        <taxon>Bacteria</taxon>
        <taxon>Bacillati</taxon>
        <taxon>Actinomycetota</taxon>
        <taxon>Actinomycetes</taxon>
        <taxon>Mycobacteriales</taxon>
        <taxon>Mycobacteriaceae</taxon>
        <taxon>Mycolicibacterium</taxon>
    </lineage>
</organism>
<evidence type="ECO:0000313" key="6">
    <source>
        <dbReference type="Proteomes" id="UP000515498"/>
    </source>
</evidence>
<feature type="domain" description="HTH araC/xylS-type" evidence="4">
    <location>
        <begin position="226"/>
        <end position="324"/>
    </location>
</feature>
<keyword evidence="1" id="KW-0805">Transcription regulation</keyword>
<dbReference type="InterPro" id="IPR032687">
    <property type="entry name" value="AraC-type_N"/>
</dbReference>
<dbReference type="PROSITE" id="PS01124">
    <property type="entry name" value="HTH_ARAC_FAMILY_2"/>
    <property type="match status" value="1"/>
</dbReference>
<reference evidence="5 6" key="1">
    <citation type="submission" date="2020-07" db="EMBL/GenBank/DDBJ databases">
        <title>Draft genome sequence of four isobutane-metabolizing strains capable of cometabolically degrading diverse ether contaminants.</title>
        <authorList>
            <person name="Chen W."/>
            <person name="Faulkner N."/>
            <person name="Smith C."/>
            <person name="Hyman M."/>
        </authorList>
    </citation>
    <scope>NUCLEOTIDE SEQUENCE [LARGE SCALE GENOMIC DNA]</scope>
    <source>
        <strain evidence="5 6">2A</strain>
    </source>
</reference>
<evidence type="ECO:0000313" key="5">
    <source>
        <dbReference type="EMBL" id="QNJ91677.1"/>
    </source>
</evidence>
<protein>
    <submittedName>
        <fullName evidence="5">AraC family transcriptional regulator ligand-binding domain-containing protein</fullName>
    </submittedName>
</protein>
<proteinExistence type="predicted"/>
<dbReference type="KEGG" id="mflu:HZU40_26390"/>
<dbReference type="GO" id="GO:0003700">
    <property type="term" value="F:DNA-binding transcription factor activity"/>
    <property type="evidence" value="ECO:0007669"/>
    <property type="project" value="InterPro"/>
</dbReference>
<dbReference type="Pfam" id="PF12625">
    <property type="entry name" value="Arabinose_bd"/>
    <property type="match status" value="1"/>
</dbReference>
<dbReference type="PANTHER" id="PTHR47894">
    <property type="entry name" value="HTH-TYPE TRANSCRIPTIONAL REGULATOR GADX"/>
    <property type="match status" value="1"/>
</dbReference>
<dbReference type="PANTHER" id="PTHR47894:SF4">
    <property type="entry name" value="HTH-TYPE TRANSCRIPTIONAL REGULATOR GADX"/>
    <property type="match status" value="1"/>
</dbReference>
<dbReference type="SMART" id="SM00342">
    <property type="entry name" value="HTH_ARAC"/>
    <property type="match status" value="1"/>
</dbReference>
<keyword evidence="3" id="KW-0804">Transcription</keyword>
<evidence type="ECO:0000259" key="4">
    <source>
        <dbReference type="PROSITE" id="PS01124"/>
    </source>
</evidence>
<evidence type="ECO:0000256" key="1">
    <source>
        <dbReference type="ARBA" id="ARBA00023015"/>
    </source>
</evidence>
<dbReference type="Gene3D" id="1.10.10.60">
    <property type="entry name" value="Homeodomain-like"/>
    <property type="match status" value="1"/>
</dbReference>
<sequence>MELIMASSLTGFRELVGELGGDGDALLRDSGIRPEDSGRTDVFVSLRSAVNAAERAASATGAADFGRQLALRQTMDVLGPVGVAARTAATVAEVFRIFDKFVAAYSPGIAIDVRSGFVDWTLRLDPLPAHPQTVELSLGLILGVLRRFLGADYAPAEIHIPHRRLTSEADYRRYYGCALRDEAAESGFRIDPADLARPVHRDALAHHYLTGYLDESLAGREVSAVRSVADIVGRMLPSGVVTVEFIAQHFGMHPKALQRRLAAEGTTFAAVVDGVRRVTAERYLRDTEMSLLHLSRHLGYAEQGVLTRACRRWFGATPLAYRRTLREEI</sequence>
<dbReference type="AlphaFoldDB" id="A0A7G8PBG1"/>
<dbReference type="Proteomes" id="UP000515498">
    <property type="component" value="Chromosome"/>
</dbReference>
<evidence type="ECO:0000256" key="2">
    <source>
        <dbReference type="ARBA" id="ARBA00023125"/>
    </source>
</evidence>
<name>A0A7G8PBG1_9MYCO</name>
<evidence type="ECO:0000256" key="3">
    <source>
        <dbReference type="ARBA" id="ARBA00023163"/>
    </source>
</evidence>
<dbReference type="GO" id="GO:0005829">
    <property type="term" value="C:cytosol"/>
    <property type="evidence" value="ECO:0007669"/>
    <property type="project" value="TreeGrafter"/>
</dbReference>
<dbReference type="SUPFAM" id="SSF46689">
    <property type="entry name" value="Homeodomain-like"/>
    <property type="match status" value="1"/>
</dbReference>
<gene>
    <name evidence="5" type="ORF">HZU40_26390</name>
</gene>
<accession>A0A7G8PBG1</accession>
<dbReference type="Pfam" id="PF12833">
    <property type="entry name" value="HTH_18"/>
    <property type="match status" value="1"/>
</dbReference>